<evidence type="ECO:0000313" key="2">
    <source>
        <dbReference type="Proteomes" id="UP001302812"/>
    </source>
</evidence>
<comment type="caution">
    <text evidence="1">The sequence shown here is derived from an EMBL/GenBank/DDBJ whole genome shotgun (WGS) entry which is preliminary data.</text>
</comment>
<dbReference type="Proteomes" id="UP001302812">
    <property type="component" value="Unassembled WGS sequence"/>
</dbReference>
<dbReference type="RefSeq" id="XP_064675213.1">
    <property type="nucleotide sequence ID" value="XM_064814138.1"/>
</dbReference>
<proteinExistence type="predicted"/>
<protein>
    <submittedName>
        <fullName evidence="1">Uncharacterized protein</fullName>
    </submittedName>
</protein>
<keyword evidence="2" id="KW-1185">Reference proteome</keyword>
<reference evidence="1" key="2">
    <citation type="submission" date="2023-05" db="EMBL/GenBank/DDBJ databases">
        <authorList>
            <consortium name="Lawrence Berkeley National Laboratory"/>
            <person name="Steindorff A."/>
            <person name="Hensen N."/>
            <person name="Bonometti L."/>
            <person name="Westerberg I."/>
            <person name="Brannstrom I.O."/>
            <person name="Guillou S."/>
            <person name="Cros-Aarteil S."/>
            <person name="Calhoun S."/>
            <person name="Haridas S."/>
            <person name="Kuo A."/>
            <person name="Mondo S."/>
            <person name="Pangilinan J."/>
            <person name="Riley R."/>
            <person name="Labutti K."/>
            <person name="Andreopoulos B."/>
            <person name="Lipzen A."/>
            <person name="Chen C."/>
            <person name="Yanf M."/>
            <person name="Daum C."/>
            <person name="Ng V."/>
            <person name="Clum A."/>
            <person name="Ohm R."/>
            <person name="Martin F."/>
            <person name="Silar P."/>
            <person name="Natvig D."/>
            <person name="Lalanne C."/>
            <person name="Gautier V."/>
            <person name="Ament-Velasquez S.L."/>
            <person name="Kruys A."/>
            <person name="Hutchinson M.I."/>
            <person name="Powell A.J."/>
            <person name="Barry K."/>
            <person name="Miller A.N."/>
            <person name="Grigoriev I.V."/>
            <person name="Debuchy R."/>
            <person name="Gladieux P."/>
            <person name="Thoren M.H."/>
            <person name="Johannesson H."/>
        </authorList>
    </citation>
    <scope>NUCLEOTIDE SEQUENCE</scope>
    <source>
        <strain evidence="1">CBS 508.74</strain>
    </source>
</reference>
<accession>A0AAN6TND7</accession>
<dbReference type="GeneID" id="89938263"/>
<dbReference type="EMBL" id="MU853332">
    <property type="protein sequence ID" value="KAK4117643.1"/>
    <property type="molecule type" value="Genomic_DNA"/>
</dbReference>
<gene>
    <name evidence="1" type="ORF">N656DRAFT_773819</name>
</gene>
<evidence type="ECO:0000313" key="1">
    <source>
        <dbReference type="EMBL" id="KAK4117643.1"/>
    </source>
</evidence>
<name>A0AAN6TND7_9PEZI</name>
<dbReference type="AlphaFoldDB" id="A0AAN6TND7"/>
<reference evidence="1" key="1">
    <citation type="journal article" date="2023" name="Mol. Phylogenet. Evol.">
        <title>Genome-scale phylogeny and comparative genomics of the fungal order Sordariales.</title>
        <authorList>
            <person name="Hensen N."/>
            <person name="Bonometti L."/>
            <person name="Westerberg I."/>
            <person name="Brannstrom I.O."/>
            <person name="Guillou S."/>
            <person name="Cros-Aarteil S."/>
            <person name="Calhoun S."/>
            <person name="Haridas S."/>
            <person name="Kuo A."/>
            <person name="Mondo S."/>
            <person name="Pangilinan J."/>
            <person name="Riley R."/>
            <person name="LaButti K."/>
            <person name="Andreopoulos B."/>
            <person name="Lipzen A."/>
            <person name="Chen C."/>
            <person name="Yan M."/>
            <person name="Daum C."/>
            <person name="Ng V."/>
            <person name="Clum A."/>
            <person name="Steindorff A."/>
            <person name="Ohm R.A."/>
            <person name="Martin F."/>
            <person name="Silar P."/>
            <person name="Natvig D.O."/>
            <person name="Lalanne C."/>
            <person name="Gautier V."/>
            <person name="Ament-Velasquez S.L."/>
            <person name="Kruys A."/>
            <person name="Hutchinson M.I."/>
            <person name="Powell A.J."/>
            <person name="Barry K."/>
            <person name="Miller A.N."/>
            <person name="Grigoriev I.V."/>
            <person name="Debuchy R."/>
            <person name="Gladieux P."/>
            <person name="Hiltunen Thoren M."/>
            <person name="Johannesson H."/>
        </authorList>
    </citation>
    <scope>NUCLEOTIDE SEQUENCE</scope>
    <source>
        <strain evidence="1">CBS 508.74</strain>
    </source>
</reference>
<sequence>MPGCYLSYLTSFTSGTLCSMPTDRSGLEAINFPRIRHLPTTMLPSFRTVASFETMGNDSSHSAAIQFQVVWG</sequence>
<organism evidence="1 2">
    <name type="scientific">Canariomyces notabilis</name>
    <dbReference type="NCBI Taxonomy" id="2074819"/>
    <lineage>
        <taxon>Eukaryota</taxon>
        <taxon>Fungi</taxon>
        <taxon>Dikarya</taxon>
        <taxon>Ascomycota</taxon>
        <taxon>Pezizomycotina</taxon>
        <taxon>Sordariomycetes</taxon>
        <taxon>Sordariomycetidae</taxon>
        <taxon>Sordariales</taxon>
        <taxon>Chaetomiaceae</taxon>
        <taxon>Canariomyces</taxon>
    </lineage>
</organism>